<protein>
    <submittedName>
        <fullName evidence="3">Uncharacterized protein</fullName>
    </submittedName>
</protein>
<feature type="compositionally biased region" description="Basic and acidic residues" evidence="2">
    <location>
        <begin position="123"/>
        <end position="138"/>
    </location>
</feature>
<feature type="region of interest" description="Disordered" evidence="2">
    <location>
        <begin position="287"/>
        <end position="315"/>
    </location>
</feature>
<feature type="region of interest" description="Disordered" evidence="2">
    <location>
        <begin position="103"/>
        <end position="140"/>
    </location>
</feature>
<evidence type="ECO:0000256" key="2">
    <source>
        <dbReference type="SAM" id="MobiDB-lite"/>
    </source>
</evidence>
<organism evidence="3 4">
    <name type="scientific">Ascochyta lentis</name>
    <dbReference type="NCBI Taxonomy" id="205686"/>
    <lineage>
        <taxon>Eukaryota</taxon>
        <taxon>Fungi</taxon>
        <taxon>Dikarya</taxon>
        <taxon>Ascomycota</taxon>
        <taxon>Pezizomycotina</taxon>
        <taxon>Dothideomycetes</taxon>
        <taxon>Pleosporomycetidae</taxon>
        <taxon>Pleosporales</taxon>
        <taxon>Pleosporineae</taxon>
        <taxon>Didymellaceae</taxon>
        <taxon>Ascochyta</taxon>
    </lineage>
</organism>
<sequence length="342" mass="38923">MDVGSFYSPSTEVHRAQSDSPASGYSKTKPKARPTARFSDTRRAMVDNKGWRKKIGGKPKELPPIRTVGDETAAALPSDVPAAVDLVDRRRHGWRKTMAVSRPVTPITPAPPTPTPEDLEDTQIERTDASTPRRDSRPKPVRYTSLFTSHKEEPVGPEFAEPWSFDAPPRHDPWTYIDPITIMESIHSHLCKNYMVPVPLEYNSGLFQIFDDYRNLRSHKERQDIREQETLDDLRKVKAQWLEAEERYEAEIRRLELLIARGTTGMTGQVTVKFQTASPLTDYKAYKSTPRDCRRPQTPASKDHLHGSLPSSMPAHVTIRDRRRDQIEESSRSVLYVGLSVP</sequence>
<feature type="compositionally biased region" description="Pro residues" evidence="2">
    <location>
        <begin position="106"/>
        <end position="115"/>
    </location>
</feature>
<name>A0A8H7MN28_9PLEO</name>
<evidence type="ECO:0000313" key="4">
    <source>
        <dbReference type="Proteomes" id="UP000651452"/>
    </source>
</evidence>
<evidence type="ECO:0000313" key="3">
    <source>
        <dbReference type="EMBL" id="KAF9701875.1"/>
    </source>
</evidence>
<reference evidence="3" key="1">
    <citation type="submission" date="2018-12" db="EMBL/GenBank/DDBJ databases">
        <authorList>
            <person name="Syme R.A."/>
            <person name="Farfan-Caceres L."/>
            <person name="Lichtenzveig J."/>
        </authorList>
    </citation>
    <scope>NUCLEOTIDE SEQUENCE</scope>
    <source>
        <strain evidence="3">Al4</strain>
    </source>
</reference>
<feature type="coiled-coil region" evidence="1">
    <location>
        <begin position="231"/>
        <end position="258"/>
    </location>
</feature>
<reference evidence="3" key="2">
    <citation type="submission" date="2020-09" db="EMBL/GenBank/DDBJ databases">
        <title>Reference genome assembly for Australian Ascochyta lentis isolate Al4.</title>
        <authorList>
            <person name="Lee R.C."/>
            <person name="Farfan-Caceres L.M."/>
            <person name="Debler J.W."/>
            <person name="Williams A.H."/>
            <person name="Henares B.M."/>
        </authorList>
    </citation>
    <scope>NUCLEOTIDE SEQUENCE</scope>
    <source>
        <strain evidence="3">Al4</strain>
    </source>
</reference>
<feature type="region of interest" description="Disordered" evidence="2">
    <location>
        <begin position="1"/>
        <end position="65"/>
    </location>
</feature>
<proteinExistence type="predicted"/>
<dbReference type="Proteomes" id="UP000651452">
    <property type="component" value="Unassembled WGS sequence"/>
</dbReference>
<feature type="compositionally biased region" description="Basic and acidic residues" evidence="2">
    <location>
        <begin position="39"/>
        <end position="50"/>
    </location>
</feature>
<dbReference type="EMBL" id="RZGK01000002">
    <property type="protein sequence ID" value="KAF9701875.1"/>
    <property type="molecule type" value="Genomic_DNA"/>
</dbReference>
<accession>A0A8H7MN28</accession>
<dbReference type="OrthoDB" id="5430717at2759"/>
<gene>
    <name evidence="3" type="ORF">EKO04_000618</name>
</gene>
<dbReference type="AlphaFoldDB" id="A0A8H7MN28"/>
<keyword evidence="4" id="KW-1185">Reference proteome</keyword>
<evidence type="ECO:0000256" key="1">
    <source>
        <dbReference type="SAM" id="Coils"/>
    </source>
</evidence>
<comment type="caution">
    <text evidence="3">The sequence shown here is derived from an EMBL/GenBank/DDBJ whole genome shotgun (WGS) entry which is preliminary data.</text>
</comment>
<keyword evidence="1" id="KW-0175">Coiled coil</keyword>
<feature type="compositionally biased region" description="Basic and acidic residues" evidence="2">
    <location>
        <begin position="289"/>
        <end position="306"/>
    </location>
</feature>